<dbReference type="InterPro" id="IPR052739">
    <property type="entry name" value="FAAH2"/>
</dbReference>
<dbReference type="AlphaFoldDB" id="A0A9N9RCX6"/>
<dbReference type="Gene3D" id="3.90.1300.10">
    <property type="entry name" value="Amidase signature (AS) domain"/>
    <property type="match status" value="1"/>
</dbReference>
<feature type="domain" description="Amidase" evidence="2">
    <location>
        <begin position="64"/>
        <end position="390"/>
    </location>
</feature>
<proteinExistence type="predicted"/>
<dbReference type="PANTHER" id="PTHR43372">
    <property type="entry name" value="FATTY-ACID AMIDE HYDROLASE"/>
    <property type="match status" value="1"/>
</dbReference>
<dbReference type="Pfam" id="PF01425">
    <property type="entry name" value="Amidase"/>
    <property type="match status" value="1"/>
</dbReference>
<feature type="transmembrane region" description="Helical" evidence="1">
    <location>
        <begin position="12"/>
        <end position="30"/>
    </location>
</feature>
<evidence type="ECO:0000256" key="1">
    <source>
        <dbReference type="SAM" id="Phobius"/>
    </source>
</evidence>
<gene>
    <name evidence="3" type="ORF">DIATSA_LOCUS12500</name>
</gene>
<accession>A0A9N9RCX6</accession>
<dbReference type="EMBL" id="OU893338">
    <property type="protein sequence ID" value="CAG9795209.1"/>
    <property type="molecule type" value="Genomic_DNA"/>
</dbReference>
<name>A0A9N9RCX6_9NEOP</name>
<dbReference type="PANTHER" id="PTHR43372:SF2">
    <property type="entry name" value="IP13792P"/>
    <property type="match status" value="1"/>
</dbReference>
<keyword evidence="1" id="KW-0472">Membrane</keyword>
<keyword evidence="4" id="KW-1185">Reference proteome</keyword>
<sequence>MLNDFVRRSLRFLVSLLAIIVYPLTYILSIKRTRKCPPPTNSILFKSATTLTAMIRNKEITSEEVVTAFIERCKQVNPYLNAIVEPRYECALREARAIDKMIASTTKTPDELAKEYPLLGVPFTVKESIAVEGMSNDCGTVHPYRNPAKADATIVRHARAAGGIPIAVTNTPQLCMNWETYNNVLGVTTNPYDQKRTPGGSSGGEAALISAAASVIGLGSDIAGSLRLPPMFTGIFGHKPTARLLSVQGHVPDCTDDSFEEYFALGPITRYAEDLTLLLKILREPSGPYVPLDSYVNVKKLKYYYMEGEGSNITNPIGSDVRKALQKAKDYMKTTYDIEVEHLKIKNMEHMWEISIRVLFNIKNIHNIYTDPENRNKLLSMWPEFFKRLLGLTNNNFTCVAYGPLHKFMCALPKSDIAKLLKIFDEIKTEFYVS</sequence>
<dbReference type="InterPro" id="IPR036928">
    <property type="entry name" value="AS_sf"/>
</dbReference>
<keyword evidence="1" id="KW-1133">Transmembrane helix</keyword>
<reference evidence="3" key="1">
    <citation type="submission" date="2021-12" db="EMBL/GenBank/DDBJ databases">
        <authorList>
            <person name="King R."/>
        </authorList>
    </citation>
    <scope>NUCLEOTIDE SEQUENCE</scope>
</reference>
<evidence type="ECO:0000313" key="3">
    <source>
        <dbReference type="EMBL" id="CAG9795209.1"/>
    </source>
</evidence>
<dbReference type="OrthoDB" id="6428749at2759"/>
<evidence type="ECO:0000313" key="4">
    <source>
        <dbReference type="Proteomes" id="UP001153714"/>
    </source>
</evidence>
<organism evidence="3 4">
    <name type="scientific">Diatraea saccharalis</name>
    <name type="common">sugarcane borer</name>
    <dbReference type="NCBI Taxonomy" id="40085"/>
    <lineage>
        <taxon>Eukaryota</taxon>
        <taxon>Metazoa</taxon>
        <taxon>Ecdysozoa</taxon>
        <taxon>Arthropoda</taxon>
        <taxon>Hexapoda</taxon>
        <taxon>Insecta</taxon>
        <taxon>Pterygota</taxon>
        <taxon>Neoptera</taxon>
        <taxon>Endopterygota</taxon>
        <taxon>Lepidoptera</taxon>
        <taxon>Glossata</taxon>
        <taxon>Ditrysia</taxon>
        <taxon>Pyraloidea</taxon>
        <taxon>Crambidae</taxon>
        <taxon>Crambinae</taxon>
        <taxon>Diatraea</taxon>
    </lineage>
</organism>
<keyword evidence="1" id="KW-0812">Transmembrane</keyword>
<dbReference type="Proteomes" id="UP001153714">
    <property type="component" value="Chromosome 7"/>
</dbReference>
<reference evidence="3" key="2">
    <citation type="submission" date="2022-10" db="EMBL/GenBank/DDBJ databases">
        <authorList>
            <consortium name="ENA_rothamsted_submissions"/>
            <consortium name="culmorum"/>
            <person name="King R."/>
        </authorList>
    </citation>
    <scope>NUCLEOTIDE SEQUENCE</scope>
</reference>
<dbReference type="InterPro" id="IPR023631">
    <property type="entry name" value="Amidase_dom"/>
</dbReference>
<protein>
    <recommendedName>
        <fullName evidence="2">Amidase domain-containing protein</fullName>
    </recommendedName>
</protein>
<evidence type="ECO:0000259" key="2">
    <source>
        <dbReference type="Pfam" id="PF01425"/>
    </source>
</evidence>
<dbReference type="GO" id="GO:0012505">
    <property type="term" value="C:endomembrane system"/>
    <property type="evidence" value="ECO:0007669"/>
    <property type="project" value="TreeGrafter"/>
</dbReference>
<dbReference type="SUPFAM" id="SSF75304">
    <property type="entry name" value="Amidase signature (AS) enzymes"/>
    <property type="match status" value="1"/>
</dbReference>